<dbReference type="InterPro" id="IPR000524">
    <property type="entry name" value="Tscrpt_reg_HTH_GntR"/>
</dbReference>
<dbReference type="Pfam" id="PF07729">
    <property type="entry name" value="FCD"/>
    <property type="match status" value="1"/>
</dbReference>
<organism evidence="5 6">
    <name type="scientific">Sinorhizobium saheli</name>
    <dbReference type="NCBI Taxonomy" id="36856"/>
    <lineage>
        <taxon>Bacteria</taxon>
        <taxon>Pseudomonadati</taxon>
        <taxon>Pseudomonadota</taxon>
        <taxon>Alphaproteobacteria</taxon>
        <taxon>Hyphomicrobiales</taxon>
        <taxon>Rhizobiaceae</taxon>
        <taxon>Sinorhizobium/Ensifer group</taxon>
        <taxon>Sinorhizobium</taxon>
    </lineage>
</organism>
<name>A0A178Y8G6_SINSA</name>
<dbReference type="SUPFAM" id="SSF48008">
    <property type="entry name" value="GntR ligand-binding domain-like"/>
    <property type="match status" value="1"/>
</dbReference>
<dbReference type="InterPro" id="IPR036390">
    <property type="entry name" value="WH_DNA-bd_sf"/>
</dbReference>
<dbReference type="Gene3D" id="1.10.10.10">
    <property type="entry name" value="Winged helix-like DNA-binding domain superfamily/Winged helix DNA-binding domain"/>
    <property type="match status" value="1"/>
</dbReference>
<dbReference type="Pfam" id="PF00392">
    <property type="entry name" value="GntR"/>
    <property type="match status" value="1"/>
</dbReference>
<dbReference type="GO" id="GO:0003700">
    <property type="term" value="F:DNA-binding transcription factor activity"/>
    <property type="evidence" value="ECO:0007669"/>
    <property type="project" value="InterPro"/>
</dbReference>
<dbReference type="PANTHER" id="PTHR43537:SF49">
    <property type="entry name" value="TRANSCRIPTIONAL REGULATORY PROTEIN"/>
    <property type="match status" value="1"/>
</dbReference>
<keyword evidence="6" id="KW-1185">Reference proteome</keyword>
<dbReference type="GO" id="GO:0003677">
    <property type="term" value="F:DNA binding"/>
    <property type="evidence" value="ECO:0007669"/>
    <property type="project" value="UniProtKB-KW"/>
</dbReference>
<dbReference type="EMBL" id="LNQB01000076">
    <property type="protein sequence ID" value="OAP43820.1"/>
    <property type="molecule type" value="Genomic_DNA"/>
</dbReference>
<keyword evidence="2" id="KW-0238">DNA-binding</keyword>
<dbReference type="PANTHER" id="PTHR43537">
    <property type="entry name" value="TRANSCRIPTIONAL REGULATOR, GNTR FAMILY"/>
    <property type="match status" value="1"/>
</dbReference>
<dbReference type="SMART" id="SM00345">
    <property type="entry name" value="HTH_GNTR"/>
    <property type="match status" value="1"/>
</dbReference>
<dbReference type="Gene3D" id="1.20.120.530">
    <property type="entry name" value="GntR ligand-binding domain-like"/>
    <property type="match status" value="1"/>
</dbReference>
<dbReference type="InterPro" id="IPR011711">
    <property type="entry name" value="GntR_C"/>
</dbReference>
<protein>
    <submittedName>
        <fullName evidence="5">GntR family transcriptional regulator</fullName>
    </submittedName>
</protein>
<dbReference type="PROSITE" id="PS50949">
    <property type="entry name" value="HTH_GNTR"/>
    <property type="match status" value="1"/>
</dbReference>
<dbReference type="Proteomes" id="UP000078507">
    <property type="component" value="Unassembled WGS sequence"/>
</dbReference>
<dbReference type="STRING" id="36856.ATB98_08015"/>
<dbReference type="CDD" id="cd07377">
    <property type="entry name" value="WHTH_GntR"/>
    <property type="match status" value="1"/>
</dbReference>
<keyword evidence="1" id="KW-0805">Transcription regulation</keyword>
<sequence>MSEETQTKRAKGTGWKSVYETLRNEILALTLAPGQLLDENTLAERFDMSRSPVREALIRLAGEELVVTLSNRSTIVAPIEVATFPKYVEALDIAQRMNTRLAAQLRTDADLKAIARRQKEFEAAVKTGNHLLMSEANKQFHMAIAQAGKNPYLASFYERLLNQGQRMLHLHFEYLERTHEGYLLTDEHNQMLEAIRAKNVDLADELAHAHTRQFQQNFIDFMRENYATDVSLGRRKAAE</sequence>
<dbReference type="InterPro" id="IPR008920">
    <property type="entry name" value="TF_FadR/GntR_C"/>
</dbReference>
<accession>A0A178Y8G6</accession>
<evidence type="ECO:0000256" key="1">
    <source>
        <dbReference type="ARBA" id="ARBA00023015"/>
    </source>
</evidence>
<evidence type="ECO:0000256" key="3">
    <source>
        <dbReference type="ARBA" id="ARBA00023163"/>
    </source>
</evidence>
<evidence type="ECO:0000259" key="4">
    <source>
        <dbReference type="PROSITE" id="PS50949"/>
    </source>
</evidence>
<dbReference type="SUPFAM" id="SSF46785">
    <property type="entry name" value="Winged helix' DNA-binding domain"/>
    <property type="match status" value="1"/>
</dbReference>
<reference evidence="5 6" key="1">
    <citation type="submission" date="2015-11" db="EMBL/GenBank/DDBJ databases">
        <title>Ensifer anhuiense sp. nov., an effective nitrogen fixation bacterium with Glycine soja.</title>
        <authorList>
            <person name="Yan H."/>
            <person name="Chen W."/>
        </authorList>
    </citation>
    <scope>NUCLEOTIDE SEQUENCE [LARGE SCALE GENOMIC DNA]</scope>
    <source>
        <strain evidence="5 6">LMG 7837</strain>
    </source>
</reference>
<evidence type="ECO:0000256" key="2">
    <source>
        <dbReference type="ARBA" id="ARBA00023125"/>
    </source>
</evidence>
<gene>
    <name evidence="5" type="ORF">ATB98_08015</name>
</gene>
<evidence type="ECO:0000313" key="5">
    <source>
        <dbReference type="EMBL" id="OAP43820.1"/>
    </source>
</evidence>
<evidence type="ECO:0000313" key="6">
    <source>
        <dbReference type="Proteomes" id="UP000078507"/>
    </source>
</evidence>
<dbReference type="AlphaFoldDB" id="A0A178Y8G6"/>
<proteinExistence type="predicted"/>
<dbReference type="RefSeq" id="WP_066875736.1">
    <property type="nucleotide sequence ID" value="NZ_LNQB01000076.1"/>
</dbReference>
<dbReference type="InterPro" id="IPR036388">
    <property type="entry name" value="WH-like_DNA-bd_sf"/>
</dbReference>
<dbReference type="SMART" id="SM00895">
    <property type="entry name" value="FCD"/>
    <property type="match status" value="1"/>
</dbReference>
<comment type="caution">
    <text evidence="5">The sequence shown here is derived from an EMBL/GenBank/DDBJ whole genome shotgun (WGS) entry which is preliminary data.</text>
</comment>
<feature type="domain" description="HTH gntR-type" evidence="4">
    <location>
        <begin position="12"/>
        <end position="79"/>
    </location>
</feature>
<keyword evidence="3" id="KW-0804">Transcription</keyword>